<feature type="transmembrane region" description="Helical" evidence="16">
    <location>
        <begin position="690"/>
        <end position="713"/>
    </location>
</feature>
<comment type="caution">
    <text evidence="19">The sequence shown here is derived from an EMBL/GenBank/DDBJ whole genome shotgun (WGS) entry which is preliminary data.</text>
</comment>
<comment type="similarity">
    <text evidence="16">Belongs to the cation transport ATPase (P-type) (TC 3.A.3) family. Type IA subfamily.</text>
</comment>
<dbReference type="PANTHER" id="PTHR43743:SF1">
    <property type="entry name" value="POTASSIUM-TRANSPORTING ATPASE ATP-BINDING SUBUNIT"/>
    <property type="match status" value="1"/>
</dbReference>
<feature type="binding site" evidence="16">
    <location>
        <position position="369"/>
    </location>
    <ligand>
        <name>ATP</name>
        <dbReference type="ChEBI" id="CHEBI:30616"/>
    </ligand>
</feature>
<keyword evidence="5 16" id="KW-0597">Phosphoprotein</keyword>
<keyword evidence="4 16" id="KW-0633">Potassium transport</keyword>
<dbReference type="SUPFAM" id="SSF81653">
    <property type="entry name" value="Calcium ATPase, transduction domain A"/>
    <property type="match status" value="1"/>
</dbReference>
<dbReference type="InterPro" id="IPR036412">
    <property type="entry name" value="HAD-like_sf"/>
</dbReference>
<dbReference type="InterPro" id="IPR001757">
    <property type="entry name" value="P_typ_ATPase"/>
</dbReference>
<feature type="transmembrane region" description="Helical" evidence="16">
    <location>
        <begin position="277"/>
        <end position="301"/>
    </location>
</feature>
<keyword evidence="8 16" id="KW-0547">Nucleotide-binding</keyword>
<evidence type="ECO:0000256" key="12">
    <source>
        <dbReference type="ARBA" id="ARBA00022967"/>
    </source>
</evidence>
<dbReference type="PANTHER" id="PTHR43743">
    <property type="entry name" value="POTASSIUM-TRANSPORTING ATPASE ATP-BINDING SUBUNIT"/>
    <property type="match status" value="1"/>
</dbReference>
<feature type="transmembrane region" description="Helical" evidence="16">
    <location>
        <begin position="648"/>
        <end position="670"/>
    </location>
</feature>
<evidence type="ECO:0000256" key="6">
    <source>
        <dbReference type="ARBA" id="ARBA00022692"/>
    </source>
</evidence>
<feature type="domain" description="P-type ATPase A" evidence="18">
    <location>
        <begin position="132"/>
        <end position="233"/>
    </location>
</feature>
<feature type="transmembrane region" description="Helical" evidence="16">
    <location>
        <begin position="92"/>
        <end position="111"/>
    </location>
</feature>
<evidence type="ECO:0000256" key="13">
    <source>
        <dbReference type="ARBA" id="ARBA00022989"/>
    </source>
</evidence>
<feature type="transmembrane region" description="Helical" evidence="16">
    <location>
        <begin position="618"/>
        <end position="636"/>
    </location>
</feature>
<dbReference type="Gene3D" id="2.70.150.10">
    <property type="entry name" value="Calcium-transporting ATPase, cytoplasmic transduction domain A"/>
    <property type="match status" value="1"/>
</dbReference>
<dbReference type="CDD" id="cd02078">
    <property type="entry name" value="P-type_ATPase_K"/>
    <property type="match status" value="1"/>
</dbReference>
<comment type="function">
    <text evidence="16">Part of the high-affinity ATP-driven potassium transport (or Kdp) system, which catalyzes the hydrolysis of ATP coupled with the electrogenic transport of potassium into the cytoplasm. This subunit is responsible for energy coupling to the transport system and for the release of the potassium ions to the cytoplasm.</text>
</comment>
<evidence type="ECO:0000256" key="1">
    <source>
        <dbReference type="ARBA" id="ARBA00004651"/>
    </source>
</evidence>
<keyword evidence="10 16" id="KW-0460">Magnesium</keyword>
<comment type="catalytic activity">
    <reaction evidence="16">
        <text>K(+)(out) + ATP + H2O = K(+)(in) + ADP + phosphate + H(+)</text>
        <dbReference type="Rhea" id="RHEA:16777"/>
        <dbReference type="ChEBI" id="CHEBI:15377"/>
        <dbReference type="ChEBI" id="CHEBI:15378"/>
        <dbReference type="ChEBI" id="CHEBI:29103"/>
        <dbReference type="ChEBI" id="CHEBI:30616"/>
        <dbReference type="ChEBI" id="CHEBI:43474"/>
        <dbReference type="ChEBI" id="CHEBI:456216"/>
        <dbReference type="EC" id="7.2.2.6"/>
    </reaction>
</comment>
<dbReference type="Gene3D" id="3.40.50.1000">
    <property type="entry name" value="HAD superfamily/HAD-like"/>
    <property type="match status" value="1"/>
</dbReference>
<keyword evidence="3 16" id="KW-1003">Cell membrane</keyword>
<dbReference type="EMBL" id="JANFNH010000032">
    <property type="protein sequence ID" value="MCQ4044785.1"/>
    <property type="molecule type" value="Genomic_DNA"/>
</dbReference>
<sequence>MSTTASSQGIPPGPPAEGPGEPQRGPEAQAQSESGAGRVGAGAFEPKALLKSLPDAIRKLDPRVMVKSPVMFVVEIGSVLTTILSIAHPGDWFGWAIAAWLWLTVIFANLAEAVAEGRGKAQADTLRKAKTDTVARRLNGDAEESVPGTQLRVGDLVVCEAGDIIPGDGDVVEGVASVDESAITGESAPVIRESGGDRCAVTGGTKVLSDRIVIKITTKPGETFIDRMISLVEGAARQKTPNEIALNILLASLTIVFLLAVVTLQPFAIYAKAEQSMIVLVALLVCLIPTTIGALLSAIGIAGMDRLVQRNVLAMSGRAVEAAGDVSTLLLDKTGTITYGNRQAAEFVPVRGTTAAEVADAAQLSSLADETPEGRSIVVLAKEKYGLRERHQGELVGAEWIEFTAQTRMSGVDITDAGHSRKVRKGATGSVIAWVTERGGTVAEDAQQLTDTISQAGGTPLLVAVEDAEGARVLGVIHLKDVVKHGMRERFDELRRMGIKTVMITGDNPLTAAAIAEEAGVDDFLAEATPEDKMALIKREQSGGKLVAMTGDGTNDAPALAQADVGVAMNTGTSAAKEAGNMVDLDSNPTKLIEIVEIGKQLLITRGALTTFSIANDVAKYFAIIPAMFAVAYPGLDKLNIMALHSPQSAILSAIIFNALIIVALVPLALKGVRYRPMSADRMLRRNLAIYGVGGLIAPFIGIKIIDMLITLIPGIG</sequence>
<evidence type="ECO:0000256" key="8">
    <source>
        <dbReference type="ARBA" id="ARBA00022741"/>
    </source>
</evidence>
<dbReference type="EC" id="7.2.2.6" evidence="16"/>
<dbReference type="PROSITE" id="PS00154">
    <property type="entry name" value="ATPASE_E1_E2"/>
    <property type="match status" value="1"/>
</dbReference>
<keyword evidence="13 16" id="KW-1133">Transmembrane helix</keyword>
<evidence type="ECO:0000256" key="4">
    <source>
        <dbReference type="ARBA" id="ARBA00022538"/>
    </source>
</evidence>
<proteinExistence type="inferred from homology"/>
<keyword evidence="6 16" id="KW-0812">Transmembrane</keyword>
<dbReference type="SFLD" id="SFLDF00027">
    <property type="entry name" value="p-type_atpase"/>
    <property type="match status" value="1"/>
</dbReference>
<keyword evidence="20" id="KW-1185">Reference proteome</keyword>
<keyword evidence="11 16" id="KW-0630">Potassium</keyword>
<evidence type="ECO:0000256" key="3">
    <source>
        <dbReference type="ARBA" id="ARBA00022475"/>
    </source>
</evidence>
<keyword evidence="7 16" id="KW-0479">Metal-binding</keyword>
<keyword evidence="14 16" id="KW-0406">Ion transport</keyword>
<evidence type="ECO:0000256" key="11">
    <source>
        <dbReference type="ARBA" id="ARBA00022958"/>
    </source>
</evidence>
<dbReference type="InterPro" id="IPR008250">
    <property type="entry name" value="ATPase_P-typ_transduc_dom_A_sf"/>
</dbReference>
<evidence type="ECO:0000256" key="2">
    <source>
        <dbReference type="ARBA" id="ARBA00022448"/>
    </source>
</evidence>
<dbReference type="InterPro" id="IPR006391">
    <property type="entry name" value="P-type_ATPase_bsu_IA"/>
</dbReference>
<feature type="transmembrane region" description="Helical" evidence="16">
    <location>
        <begin position="68"/>
        <end position="86"/>
    </location>
</feature>
<gene>
    <name evidence="16 19" type="primary">kdpB</name>
    <name evidence="19" type="ORF">NON19_22845</name>
</gene>
<dbReference type="Pfam" id="PF00702">
    <property type="entry name" value="Hydrolase"/>
    <property type="match status" value="1"/>
</dbReference>
<dbReference type="SFLD" id="SFLDG00002">
    <property type="entry name" value="C1.7:_P-type_atpase_like"/>
    <property type="match status" value="1"/>
</dbReference>
<evidence type="ECO:0000256" key="15">
    <source>
        <dbReference type="ARBA" id="ARBA00023136"/>
    </source>
</evidence>
<evidence type="ECO:0000313" key="19">
    <source>
        <dbReference type="EMBL" id="MCQ4044785.1"/>
    </source>
</evidence>
<organism evidence="19 20">
    <name type="scientific">Streptantibioticus rubrisoli</name>
    <dbReference type="NCBI Taxonomy" id="1387313"/>
    <lineage>
        <taxon>Bacteria</taxon>
        <taxon>Bacillati</taxon>
        <taxon>Actinomycetota</taxon>
        <taxon>Actinomycetes</taxon>
        <taxon>Kitasatosporales</taxon>
        <taxon>Streptomycetaceae</taxon>
        <taxon>Streptantibioticus</taxon>
    </lineage>
</organism>
<evidence type="ECO:0000259" key="18">
    <source>
        <dbReference type="Pfam" id="PF00122"/>
    </source>
</evidence>
<comment type="subcellular location">
    <subcellularLocation>
        <location evidence="1 16">Cell membrane</location>
        <topology evidence="1 16">Multi-pass membrane protein</topology>
    </subcellularLocation>
</comment>
<comment type="subunit">
    <text evidence="16">The system is composed of three essential subunits: KdpA, KdpB and KdpC.</text>
</comment>
<feature type="transmembrane region" description="Helical" evidence="16">
    <location>
        <begin position="244"/>
        <end position="271"/>
    </location>
</feature>
<feature type="active site" description="4-aspartylphosphate intermediate" evidence="16">
    <location>
        <position position="332"/>
    </location>
</feature>
<evidence type="ECO:0000256" key="17">
    <source>
        <dbReference type="SAM" id="MobiDB-lite"/>
    </source>
</evidence>
<reference evidence="19 20" key="1">
    <citation type="submission" date="2022-06" db="EMBL/GenBank/DDBJ databases">
        <title>Draft genome sequence of type strain Streptomyces rubrisoli DSM 42083.</title>
        <authorList>
            <person name="Duangmal K."/>
            <person name="Klaysubun C."/>
        </authorList>
    </citation>
    <scope>NUCLEOTIDE SEQUENCE [LARGE SCALE GENOMIC DNA]</scope>
    <source>
        <strain evidence="19 20">DSM 42083</strain>
    </source>
</reference>
<feature type="binding site" evidence="16">
    <location>
        <position position="425"/>
    </location>
    <ligand>
        <name>ATP</name>
        <dbReference type="ChEBI" id="CHEBI:30616"/>
    </ligand>
</feature>
<dbReference type="InterPro" id="IPR059000">
    <property type="entry name" value="ATPase_P-type_domA"/>
</dbReference>
<dbReference type="SFLD" id="SFLDS00003">
    <property type="entry name" value="Haloacid_Dehalogenase"/>
    <property type="match status" value="1"/>
</dbReference>
<dbReference type="HAMAP" id="MF_00285">
    <property type="entry name" value="KdpB"/>
    <property type="match status" value="1"/>
</dbReference>
<accession>A0ABT1PHD3</accession>
<feature type="region of interest" description="Disordered" evidence="17">
    <location>
        <begin position="1"/>
        <end position="39"/>
    </location>
</feature>
<evidence type="ECO:0000256" key="9">
    <source>
        <dbReference type="ARBA" id="ARBA00022840"/>
    </source>
</evidence>
<feature type="binding site" evidence="16">
    <location>
        <position position="556"/>
    </location>
    <ligand>
        <name>Mg(2+)</name>
        <dbReference type="ChEBI" id="CHEBI:18420"/>
    </ligand>
</feature>
<evidence type="ECO:0000256" key="7">
    <source>
        <dbReference type="ARBA" id="ARBA00022723"/>
    </source>
</evidence>
<dbReference type="PRINTS" id="PR00119">
    <property type="entry name" value="CATATPASE"/>
</dbReference>
<dbReference type="NCBIfam" id="TIGR01494">
    <property type="entry name" value="ATPase_P-type"/>
    <property type="match status" value="2"/>
</dbReference>
<dbReference type="Gene3D" id="3.40.1110.10">
    <property type="entry name" value="Calcium-transporting ATPase, cytoplasmic domain N"/>
    <property type="match status" value="1"/>
</dbReference>
<name>A0ABT1PHD3_9ACTN</name>
<dbReference type="SUPFAM" id="SSF81665">
    <property type="entry name" value="Calcium ATPase, transmembrane domain M"/>
    <property type="match status" value="1"/>
</dbReference>
<dbReference type="InterPro" id="IPR023214">
    <property type="entry name" value="HAD_sf"/>
</dbReference>
<dbReference type="InterPro" id="IPR018303">
    <property type="entry name" value="ATPase_P-typ_P_site"/>
</dbReference>
<keyword evidence="12 16" id="KW-1278">Translocase</keyword>
<dbReference type="NCBIfam" id="TIGR01497">
    <property type="entry name" value="kdpB"/>
    <property type="match status" value="1"/>
</dbReference>
<feature type="binding site" evidence="16">
    <location>
        <begin position="403"/>
        <end position="410"/>
    </location>
    <ligand>
        <name>ATP</name>
        <dbReference type="ChEBI" id="CHEBI:30616"/>
    </ligand>
</feature>
<dbReference type="Pfam" id="PF00122">
    <property type="entry name" value="E1-E2_ATPase"/>
    <property type="match status" value="1"/>
</dbReference>
<evidence type="ECO:0000313" key="20">
    <source>
        <dbReference type="Proteomes" id="UP001206206"/>
    </source>
</evidence>
<dbReference type="InterPro" id="IPR023299">
    <property type="entry name" value="ATPase_P-typ_cyto_dom_N"/>
</dbReference>
<keyword evidence="15 16" id="KW-0472">Membrane</keyword>
<evidence type="ECO:0000256" key="10">
    <source>
        <dbReference type="ARBA" id="ARBA00022842"/>
    </source>
</evidence>
<evidence type="ECO:0000256" key="5">
    <source>
        <dbReference type="ARBA" id="ARBA00022553"/>
    </source>
</evidence>
<protein>
    <recommendedName>
        <fullName evidence="16">Potassium-transporting ATPase ATP-binding subunit</fullName>
        <ecNumber evidence="16">7.2.2.6</ecNumber>
    </recommendedName>
    <alternativeName>
        <fullName evidence="16">ATP phosphohydrolase [potassium-transporting] B chain</fullName>
    </alternativeName>
    <alternativeName>
        <fullName evidence="16">Potassium-binding and translocating subunit B</fullName>
    </alternativeName>
    <alternativeName>
        <fullName evidence="16">Potassium-translocating ATPase B chain</fullName>
    </alternativeName>
</protein>
<keyword evidence="9 16" id="KW-0067">ATP-binding</keyword>
<feature type="binding site" evidence="16">
    <location>
        <position position="552"/>
    </location>
    <ligand>
        <name>Mg(2+)</name>
        <dbReference type="ChEBI" id="CHEBI:18420"/>
    </ligand>
</feature>
<evidence type="ECO:0000256" key="14">
    <source>
        <dbReference type="ARBA" id="ARBA00023065"/>
    </source>
</evidence>
<dbReference type="RefSeq" id="WP_255930796.1">
    <property type="nucleotide sequence ID" value="NZ_JANFNH010000032.1"/>
</dbReference>
<evidence type="ECO:0000256" key="16">
    <source>
        <dbReference type="HAMAP-Rule" id="MF_00285"/>
    </source>
</evidence>
<dbReference type="Proteomes" id="UP001206206">
    <property type="component" value="Unassembled WGS sequence"/>
</dbReference>
<keyword evidence="2 16" id="KW-0813">Transport</keyword>
<feature type="binding site" evidence="16">
    <location>
        <position position="373"/>
    </location>
    <ligand>
        <name>ATP</name>
        <dbReference type="ChEBI" id="CHEBI:30616"/>
    </ligand>
</feature>
<dbReference type="InterPro" id="IPR023298">
    <property type="entry name" value="ATPase_P-typ_TM_dom_sf"/>
</dbReference>
<feature type="compositionally biased region" description="Low complexity" evidence="17">
    <location>
        <begin position="18"/>
        <end position="29"/>
    </location>
</feature>
<dbReference type="SUPFAM" id="SSF56784">
    <property type="entry name" value="HAD-like"/>
    <property type="match status" value="1"/>
</dbReference>
<dbReference type="InterPro" id="IPR044492">
    <property type="entry name" value="P_typ_ATPase_HD_dom"/>
</dbReference>